<organism evidence="4 5">
    <name type="scientific">Haemonchus contortus</name>
    <name type="common">Barber pole worm</name>
    <dbReference type="NCBI Taxonomy" id="6289"/>
    <lineage>
        <taxon>Eukaryota</taxon>
        <taxon>Metazoa</taxon>
        <taxon>Ecdysozoa</taxon>
        <taxon>Nematoda</taxon>
        <taxon>Chromadorea</taxon>
        <taxon>Rhabditida</taxon>
        <taxon>Rhabditina</taxon>
        <taxon>Rhabditomorpha</taxon>
        <taxon>Strongyloidea</taxon>
        <taxon>Trichostrongylidae</taxon>
        <taxon>Haemonchus</taxon>
    </lineage>
</organism>
<reference evidence="5" key="1">
    <citation type="submission" date="2020-12" db="UniProtKB">
        <authorList>
            <consortium name="WormBaseParasite"/>
        </authorList>
    </citation>
    <scope>IDENTIFICATION</scope>
    <source>
        <strain evidence="5">MHco3</strain>
    </source>
</reference>
<evidence type="ECO:0000256" key="1">
    <source>
        <dbReference type="SAM" id="MobiDB-lite"/>
    </source>
</evidence>
<dbReference type="Proteomes" id="UP000025227">
    <property type="component" value="Unplaced"/>
</dbReference>
<keyword evidence="4" id="KW-1185">Reference proteome</keyword>
<evidence type="ECO:0000313" key="5">
    <source>
        <dbReference type="WBParaSite" id="HCON_00060430-00001"/>
    </source>
</evidence>
<keyword evidence="3" id="KW-0732">Signal</keyword>
<feature type="region of interest" description="Disordered" evidence="1">
    <location>
        <begin position="180"/>
        <end position="199"/>
    </location>
</feature>
<feature type="chain" id="PRO_5029554399" evidence="3">
    <location>
        <begin position="29"/>
        <end position="242"/>
    </location>
</feature>
<dbReference type="AlphaFoldDB" id="A0A7I4Y6R4"/>
<proteinExistence type="predicted"/>
<protein>
    <submittedName>
        <fullName evidence="5">Translocon-associated protein subunit alpha</fullName>
    </submittedName>
</protein>
<keyword evidence="2" id="KW-0812">Transmembrane</keyword>
<feature type="transmembrane region" description="Helical" evidence="2">
    <location>
        <begin position="141"/>
        <end position="165"/>
    </location>
</feature>
<keyword evidence="2" id="KW-1133">Transmembrane helix</keyword>
<evidence type="ECO:0000256" key="2">
    <source>
        <dbReference type="SAM" id="Phobius"/>
    </source>
</evidence>
<evidence type="ECO:0000256" key="3">
    <source>
        <dbReference type="SAM" id="SignalP"/>
    </source>
</evidence>
<feature type="signal peptide" evidence="3">
    <location>
        <begin position="1"/>
        <end position="28"/>
    </location>
</feature>
<keyword evidence="2" id="KW-0472">Membrane</keyword>
<evidence type="ECO:0000313" key="4">
    <source>
        <dbReference type="Proteomes" id="UP000025227"/>
    </source>
</evidence>
<feature type="region of interest" description="Disordered" evidence="1">
    <location>
        <begin position="215"/>
        <end position="242"/>
    </location>
</feature>
<sequence length="242" mass="27867">MISLSCRLGRSMMFVIIVAFAVWCAVKSQTLETDEGVIKVKLFDDNKTLLLTVHFLKNEKLGKFYEIVAEQNINFTCILYKGYQLSGDYTFEEFGLVRKKEKFKVAFENCYFPLTPSQFKGIGEPRSSSFFFFDDDKEPDLYIKVLVLLIVTVVMFSTLLAMVYYMKTLRRAQEIEEEREQMKLGRTVSTTSSSSRPSKDNLVSFVIFDAEKTKIEEKSSETGTSSQEVREVKPPPSHHKFP</sequence>
<name>A0A7I4Y6R4_HAECO</name>
<dbReference type="WBParaSite" id="HCON_00060430-00001">
    <property type="protein sequence ID" value="HCON_00060430-00001"/>
    <property type="gene ID" value="HCON_00060430"/>
</dbReference>
<accession>A0A7I4Y6R4</accession>